<keyword evidence="1" id="KW-0812">Transmembrane</keyword>
<evidence type="ECO:0000313" key="2">
    <source>
        <dbReference type="EMBL" id="RZC53213.1"/>
    </source>
</evidence>
<evidence type="ECO:0000256" key="1">
    <source>
        <dbReference type="SAM" id="Phobius"/>
    </source>
</evidence>
<keyword evidence="1" id="KW-0472">Membrane</keyword>
<dbReference type="Gene3D" id="2.60.40.10">
    <property type="entry name" value="Immunoglobulins"/>
    <property type="match status" value="1"/>
</dbReference>
<protein>
    <submittedName>
        <fullName evidence="2">Uncharacterized protein</fullName>
    </submittedName>
</protein>
<accession>A0A4Y7IWE5</accession>
<gene>
    <name evidence="2" type="ORF">C5167_012069</name>
</gene>
<proteinExistence type="predicted"/>
<dbReference type="InterPro" id="IPR013783">
    <property type="entry name" value="Ig-like_fold"/>
</dbReference>
<evidence type="ECO:0000313" key="3">
    <source>
        <dbReference type="Proteomes" id="UP000316621"/>
    </source>
</evidence>
<dbReference type="OMA" id="CEAPWCA"/>
<reference evidence="2 3" key="1">
    <citation type="journal article" date="2018" name="Science">
        <title>The opium poppy genome and morphinan production.</title>
        <authorList>
            <person name="Guo L."/>
            <person name="Winzer T."/>
            <person name="Yang X."/>
            <person name="Li Y."/>
            <person name="Ning Z."/>
            <person name="He Z."/>
            <person name="Teodor R."/>
            <person name="Lu Y."/>
            <person name="Bowser T.A."/>
            <person name="Graham I.A."/>
            <person name="Ye K."/>
        </authorList>
    </citation>
    <scope>NUCLEOTIDE SEQUENCE [LARGE SCALE GENOMIC DNA]</scope>
    <source>
        <strain evidence="3">cv. HN1</strain>
        <tissue evidence="2">Leaves</tissue>
    </source>
</reference>
<dbReference type="AlphaFoldDB" id="A0A4Y7IWE5"/>
<dbReference type="Gramene" id="RZC53213">
    <property type="protein sequence ID" value="RZC53213"/>
    <property type="gene ID" value="C5167_012069"/>
</dbReference>
<feature type="transmembrane region" description="Helical" evidence="1">
    <location>
        <begin position="20"/>
        <end position="42"/>
    </location>
</feature>
<keyword evidence="1" id="KW-1133">Transmembrane helix</keyword>
<dbReference type="OrthoDB" id="2015909at2759"/>
<name>A0A4Y7IWE5_PAPSO</name>
<sequence>MAEKGLRTALFPAKVWQNSWFYLRFPILVMVVCMGILVIYGIDELTIKTWRKQHYPLFNISNSNLSDLMVTACENGTCAYHQDIFNATQSPQHLVSQNPKKKKHSDVIQSPKLLVSPIPKKHSDWISVELEKNFTSNLLTRWMLHEPCMNCSTFDIHIPLLDGLKMEKMNNLVELSAGDVHSFDFQAVDESGNPKCLGGDYFELDLSSELWKSRPPIEDHGNGSYSFSLQVHQDFAGEFNLTIILLYKQFQGLRYVPEKFVYQKELRLIPVKFYKDNATTALPELEACKVSDFSRTIWAGRWTRHGRNDDCEISHDGRYRCLEADFPCKNPWCFGSLASLESNGWVYSSHCSFKIFNQKSAWDCLKNRWIFFWGDSNHVDSIRNLLNFVLGLTEIAAVPRRFDMNFTNPLNSSESVRITSIFNGHWNDTMNYEGLNSLSNGEYRDLLKRYFSEATVPDTMIMNSGLHDIKFRSIRAFTGGADFAAKFWKEVIDSVKARNLTAPKLLYRTTVTTGGYARGLGFNPQKMEVYNDVVLDKLREHEILSGVIDDFDMTFPWHYDNRCNDGVHYGRAPAKARWRDGEIGHQYFVDLMLVHVILNALCAAR</sequence>
<organism evidence="2 3">
    <name type="scientific">Papaver somniferum</name>
    <name type="common">Opium poppy</name>
    <dbReference type="NCBI Taxonomy" id="3469"/>
    <lineage>
        <taxon>Eukaryota</taxon>
        <taxon>Viridiplantae</taxon>
        <taxon>Streptophyta</taxon>
        <taxon>Embryophyta</taxon>
        <taxon>Tracheophyta</taxon>
        <taxon>Spermatophyta</taxon>
        <taxon>Magnoliopsida</taxon>
        <taxon>Ranunculales</taxon>
        <taxon>Papaveraceae</taxon>
        <taxon>Papaveroideae</taxon>
        <taxon>Papaver</taxon>
    </lineage>
</organism>
<dbReference type="EMBL" id="CM010717">
    <property type="protein sequence ID" value="RZC53213.1"/>
    <property type="molecule type" value="Genomic_DNA"/>
</dbReference>
<keyword evidence="3" id="KW-1185">Reference proteome</keyword>
<dbReference type="PANTHER" id="PTHR35124:SF1">
    <property type="entry name" value="CYTOCHROME P450 FAMILY PROTEIN"/>
    <property type="match status" value="1"/>
</dbReference>
<dbReference type="Proteomes" id="UP000316621">
    <property type="component" value="Chromosome 3"/>
</dbReference>
<dbReference type="PANTHER" id="PTHR35124">
    <property type="entry name" value="CYTOCHROME P450 FAMILY PROTEIN"/>
    <property type="match status" value="1"/>
</dbReference>